<comment type="caution">
    <text evidence="1">The sequence shown here is derived from an EMBL/GenBank/DDBJ whole genome shotgun (WGS) entry which is preliminary data.</text>
</comment>
<name>A0A7X2HR94_RALPI</name>
<dbReference type="RefSeq" id="WP_154208496.1">
    <property type="nucleotide sequence ID" value="NZ_WJYN01000010.1"/>
</dbReference>
<evidence type="ECO:0000313" key="1">
    <source>
        <dbReference type="EMBL" id="MRT01142.1"/>
    </source>
</evidence>
<evidence type="ECO:0008006" key="3">
    <source>
        <dbReference type="Google" id="ProtNLM"/>
    </source>
</evidence>
<reference evidence="1 2" key="1">
    <citation type="submission" date="2019-11" db="EMBL/GenBank/DDBJ databases">
        <title>Phenotypic characterization of an OXA-22 and OXA-60 co-producing Ralstonia pickettii clinical strain.</title>
        <authorList>
            <person name="He F."/>
        </authorList>
    </citation>
    <scope>NUCLEOTIDE SEQUENCE [LARGE SCALE GENOMIC DNA]</scope>
    <source>
        <strain evidence="1 2">PSLESD1</strain>
    </source>
</reference>
<dbReference type="EMBL" id="WJYN01000010">
    <property type="protein sequence ID" value="MRT01142.1"/>
    <property type="molecule type" value="Genomic_DNA"/>
</dbReference>
<gene>
    <name evidence="1" type="ORF">GJQ57_21065</name>
</gene>
<protein>
    <recommendedName>
        <fullName evidence="3">Pectate lyase superfamily protein domain-containing protein</fullName>
    </recommendedName>
</protein>
<sequence length="503" mass="52425">MTALIRGQVQYYADAITNVNVTGLADGAAIIGKGRNAVGDGGGGLFRYVASSSQAVDGGTVFAPAVGSGRIFRDGWTVLGFNGDLMVQDFGVVPGAFDAGTLAANDTALANARTWLAANTNAGKLKFPAGTYGYNTSPNWAINHARVLADGEVRLRCYGSGTGVILDAGSGSQNVYDVTFGTPGNPFIIEMAGTGAHACFVRAIHHSCIAIKPRSAGAGGAGILINFAVCTDFYFTCSVNEDGGWYGGAGGKPTYGINATQRGAGEQVSYCNFYNPIIEGVGTGIYLDYAIGNTFYSGTAEGCSTGGVFESANAARNRFIGMDMEVNTSYDVDSAGLATVIDGCDTNKLITFRGNDQTVRNGVHSQITITNAALFARLRDLRYNRLNNGSTVSDNGTQTTKDNVVNYVTGKIDAAQVPNVTNYGVAVSAPAAPSSGTAWQNTNTYPVEVIFSGGSISNIQYSRDNVTYYSVTGTTNGAAVRLAPGDWFKPTYTGSPNFVVVPM</sequence>
<proteinExistence type="predicted"/>
<organism evidence="1 2">
    <name type="scientific">Ralstonia pickettii</name>
    <name type="common">Burkholderia pickettii</name>
    <dbReference type="NCBI Taxonomy" id="329"/>
    <lineage>
        <taxon>Bacteria</taxon>
        <taxon>Pseudomonadati</taxon>
        <taxon>Pseudomonadota</taxon>
        <taxon>Betaproteobacteria</taxon>
        <taxon>Burkholderiales</taxon>
        <taxon>Burkholderiaceae</taxon>
        <taxon>Ralstonia</taxon>
    </lineage>
</organism>
<dbReference type="AlphaFoldDB" id="A0A7X2HR94"/>
<dbReference type="Proteomes" id="UP000441032">
    <property type="component" value="Unassembled WGS sequence"/>
</dbReference>
<evidence type="ECO:0000313" key="2">
    <source>
        <dbReference type="Proteomes" id="UP000441032"/>
    </source>
</evidence>
<accession>A0A7X2HR94</accession>